<gene>
    <name evidence="1" type="ORF">T23_11660</name>
</gene>
<evidence type="ECO:0000313" key="1">
    <source>
        <dbReference type="EMBL" id="BEH91064.1"/>
    </source>
</evidence>
<proteinExistence type="predicted"/>
<evidence type="ECO:0000313" key="2">
    <source>
        <dbReference type="Proteomes" id="UP001432099"/>
    </source>
</evidence>
<name>A0ABN6ZBA3_9FIRM</name>
<dbReference type="Proteomes" id="UP001432099">
    <property type="component" value="Chromosome"/>
</dbReference>
<organism evidence="1 2">
    <name type="scientific">Turicibacter faecis</name>
    <dbReference type="NCBI Taxonomy" id="2963365"/>
    <lineage>
        <taxon>Bacteria</taxon>
        <taxon>Bacillati</taxon>
        <taxon>Bacillota</taxon>
        <taxon>Erysipelotrichia</taxon>
        <taxon>Erysipelotrichales</taxon>
        <taxon>Turicibacteraceae</taxon>
        <taxon>Turicibacter</taxon>
    </lineage>
</organism>
<keyword evidence="2" id="KW-1185">Reference proteome</keyword>
<dbReference type="EMBL" id="AP028127">
    <property type="protein sequence ID" value="BEH91064.1"/>
    <property type="molecule type" value="Genomic_DNA"/>
</dbReference>
<sequence length="55" mass="6819">MKKAVLLVLFILVFIVTVAYQEDPCHYKKQFQRQMKKYRKNIGCWQDYFHDMMPF</sequence>
<protein>
    <submittedName>
        <fullName evidence="1">Uncharacterized protein</fullName>
    </submittedName>
</protein>
<accession>A0ABN6ZBA3</accession>
<dbReference type="RefSeq" id="WP_202618787.1">
    <property type="nucleotide sequence ID" value="NZ_AP028127.1"/>
</dbReference>
<reference evidence="1" key="1">
    <citation type="journal article" date="2024" name="Int. J. Syst. Evol. Microbiol.">
        <title>Turicibacter faecis sp. nov., isolated from faeces of heart failure mouse model.</title>
        <authorList>
            <person name="Imamura Y."/>
            <person name="Motooka D."/>
            <person name="Nakajima Y."/>
            <person name="Ito S."/>
            <person name="Kitakaze M."/>
            <person name="Iida T."/>
            <person name="Nakamura S."/>
        </authorList>
    </citation>
    <scope>NUCLEOTIDE SEQUENCE</scope>
    <source>
        <strain evidence="1">TC023</strain>
    </source>
</reference>